<dbReference type="Gene3D" id="2.30.130.40">
    <property type="entry name" value="LON domain-like"/>
    <property type="match status" value="1"/>
</dbReference>
<dbReference type="Pfam" id="PF02190">
    <property type="entry name" value="LON_substr_bdg"/>
    <property type="match status" value="1"/>
</dbReference>
<dbReference type="CDD" id="cd16449">
    <property type="entry name" value="RING-HC"/>
    <property type="match status" value="1"/>
</dbReference>
<dbReference type="PANTHER" id="PTHR23327">
    <property type="entry name" value="RING FINGER PROTEIN 127"/>
    <property type="match status" value="1"/>
</dbReference>
<evidence type="ECO:0000256" key="4">
    <source>
        <dbReference type="PROSITE-ProRule" id="PRU00175"/>
    </source>
</evidence>
<evidence type="ECO:0000256" key="1">
    <source>
        <dbReference type="ARBA" id="ARBA00022723"/>
    </source>
</evidence>
<comment type="caution">
    <text evidence="8">The sequence shown here is derived from an EMBL/GenBank/DDBJ whole genome shotgun (WGS) entry which is preliminary data.</text>
</comment>
<dbReference type="InterPro" id="IPR017907">
    <property type="entry name" value="Znf_RING_CS"/>
</dbReference>
<dbReference type="SUPFAM" id="SSF88697">
    <property type="entry name" value="PUA domain-like"/>
    <property type="match status" value="1"/>
</dbReference>
<feature type="compositionally biased region" description="Polar residues" evidence="5">
    <location>
        <begin position="454"/>
        <end position="472"/>
    </location>
</feature>
<feature type="region of interest" description="Disordered" evidence="5">
    <location>
        <begin position="1"/>
        <end position="56"/>
    </location>
</feature>
<evidence type="ECO:0000256" key="5">
    <source>
        <dbReference type="SAM" id="MobiDB-lite"/>
    </source>
</evidence>
<gene>
    <name evidence="8" type="ORF">G7Z17_g4883</name>
</gene>
<feature type="domain" description="RING-type" evidence="6">
    <location>
        <begin position="244"/>
        <end position="282"/>
    </location>
</feature>
<evidence type="ECO:0000313" key="8">
    <source>
        <dbReference type="EMBL" id="KAF7551642.1"/>
    </source>
</evidence>
<sequence>MSPHAQPQAPATRLSLAPRETSPGKDADFDADSQADSKADSDIDSDRGTAPLAPTPIRPRDLVRLFQCQICSLPLREPICLPCGKSMCRRCLPQMHLRTNISYPAIPGRLQGFRCLFTDCGKEHALEDCAVDVILNKVAQQLRDEIDLKRSMAASSGVSTRIFTQDPWAIAGIASLRDEDGSSHLLDGGKIVATYTMAEDGDLKYEAEVLYEDISRTSSGGIETADDEHLSAKAQEMTRAEMDCQVCYALFCDPLTTVCGHTFCRSCLHRVLDHSRYCPICRRQLVINPLLDRTACPSNESLSHIIETFWIDDAEARKETVAAESASQLEDFNFPLFVCTLAFPRMPTFLHVFEPRYRLLIRRVLEGDRTFGMVLPRFSPGGDGAEFHELGTLLRIVNVQYYPDGRSLIETVGLSRFRVLRHGYLDGYTVGKTERVDDVSLQEEEAMEAAEATPQPTSEQPTVNADEQTEGSSEQHPETHPGPTTAADIDAMSTLNLMHFTSSFVTRMRTQSVPWMTERMLSIYGECPDDAAILPWWFASMLPVKDLEKYRLLGTSSVRERLKICCSWIIEWEASRW</sequence>
<name>A0A9P5HA15_9HYPO</name>
<keyword evidence="3" id="KW-0862">Zinc</keyword>
<keyword evidence="9" id="KW-1185">Reference proteome</keyword>
<dbReference type="Gene3D" id="1.20.58.1480">
    <property type="match status" value="1"/>
</dbReference>
<dbReference type="PROSITE" id="PS00518">
    <property type="entry name" value="ZF_RING_1"/>
    <property type="match status" value="1"/>
</dbReference>
<dbReference type="Pfam" id="PF13923">
    <property type="entry name" value="zf-C3HC4_2"/>
    <property type="match status" value="1"/>
</dbReference>
<dbReference type="AlphaFoldDB" id="A0A9P5HA15"/>
<dbReference type="PROSITE" id="PS51787">
    <property type="entry name" value="LON_N"/>
    <property type="match status" value="1"/>
</dbReference>
<accession>A0A9P5HA15</accession>
<keyword evidence="2 4" id="KW-0863">Zinc-finger</keyword>
<dbReference type="OrthoDB" id="264917at2759"/>
<evidence type="ECO:0000256" key="2">
    <source>
        <dbReference type="ARBA" id="ARBA00022771"/>
    </source>
</evidence>
<dbReference type="EMBL" id="JAANBB010000074">
    <property type="protein sequence ID" value="KAF7551642.1"/>
    <property type="molecule type" value="Genomic_DNA"/>
</dbReference>
<dbReference type="InterPro" id="IPR003111">
    <property type="entry name" value="Lon_prtase_N"/>
</dbReference>
<dbReference type="InterPro" id="IPR013083">
    <property type="entry name" value="Znf_RING/FYVE/PHD"/>
</dbReference>
<proteinExistence type="predicted"/>
<protein>
    <submittedName>
        <fullName evidence="8">Uncharacterized protein</fullName>
    </submittedName>
</protein>
<evidence type="ECO:0000259" key="7">
    <source>
        <dbReference type="PROSITE" id="PS51787"/>
    </source>
</evidence>
<dbReference type="SUPFAM" id="SSF57850">
    <property type="entry name" value="RING/U-box"/>
    <property type="match status" value="2"/>
</dbReference>
<reference evidence="8" key="1">
    <citation type="submission" date="2020-03" db="EMBL/GenBank/DDBJ databases">
        <title>Draft Genome Sequence of Cylindrodendrum hubeiense.</title>
        <authorList>
            <person name="Buettner E."/>
            <person name="Kellner H."/>
        </authorList>
    </citation>
    <scope>NUCLEOTIDE SEQUENCE</scope>
    <source>
        <strain evidence="8">IHI 201604</strain>
    </source>
</reference>
<dbReference type="GO" id="GO:0008270">
    <property type="term" value="F:zinc ion binding"/>
    <property type="evidence" value="ECO:0007669"/>
    <property type="project" value="UniProtKB-KW"/>
</dbReference>
<keyword evidence="1" id="KW-0479">Metal-binding</keyword>
<dbReference type="InterPro" id="IPR015947">
    <property type="entry name" value="PUA-like_sf"/>
</dbReference>
<feature type="compositionally biased region" description="Basic and acidic residues" evidence="5">
    <location>
        <begin position="35"/>
        <end position="47"/>
    </location>
</feature>
<evidence type="ECO:0000259" key="6">
    <source>
        <dbReference type="PROSITE" id="PS50089"/>
    </source>
</evidence>
<dbReference type="SMART" id="SM00464">
    <property type="entry name" value="LON"/>
    <property type="match status" value="1"/>
</dbReference>
<dbReference type="Gene3D" id="3.30.40.10">
    <property type="entry name" value="Zinc/RING finger domain, C3HC4 (zinc finger)"/>
    <property type="match status" value="2"/>
</dbReference>
<dbReference type="InterPro" id="IPR001841">
    <property type="entry name" value="Znf_RING"/>
</dbReference>
<feature type="region of interest" description="Disordered" evidence="5">
    <location>
        <begin position="444"/>
        <end position="487"/>
    </location>
</feature>
<evidence type="ECO:0000256" key="3">
    <source>
        <dbReference type="ARBA" id="ARBA00022833"/>
    </source>
</evidence>
<feature type="domain" description="Lon N-terminal" evidence="7">
    <location>
        <begin position="331"/>
        <end position="573"/>
    </location>
</feature>
<dbReference type="Proteomes" id="UP000722485">
    <property type="component" value="Unassembled WGS sequence"/>
</dbReference>
<dbReference type="CDD" id="cd16514">
    <property type="entry name" value="RING-HC_LONFs_rpt2"/>
    <property type="match status" value="1"/>
</dbReference>
<dbReference type="PANTHER" id="PTHR23327:SF42">
    <property type="entry name" value="LON PEPTIDASE N-TERMINAL DOMAIN AND RING FINGER PROTEIN C14F5.10C"/>
    <property type="match status" value="1"/>
</dbReference>
<evidence type="ECO:0000313" key="9">
    <source>
        <dbReference type="Proteomes" id="UP000722485"/>
    </source>
</evidence>
<dbReference type="InterPro" id="IPR046336">
    <property type="entry name" value="Lon_prtase_N_sf"/>
</dbReference>
<organism evidence="8 9">
    <name type="scientific">Cylindrodendrum hubeiense</name>
    <dbReference type="NCBI Taxonomy" id="595255"/>
    <lineage>
        <taxon>Eukaryota</taxon>
        <taxon>Fungi</taxon>
        <taxon>Dikarya</taxon>
        <taxon>Ascomycota</taxon>
        <taxon>Pezizomycotina</taxon>
        <taxon>Sordariomycetes</taxon>
        <taxon>Hypocreomycetidae</taxon>
        <taxon>Hypocreales</taxon>
        <taxon>Nectriaceae</taxon>
        <taxon>Cylindrodendrum</taxon>
    </lineage>
</organism>
<dbReference type="SMART" id="SM00184">
    <property type="entry name" value="RING"/>
    <property type="match status" value="2"/>
</dbReference>
<dbReference type="PROSITE" id="PS50089">
    <property type="entry name" value="ZF_RING_2"/>
    <property type="match status" value="1"/>
</dbReference>